<sequence>MAFVTSPPADPLAPLAELPGIPDALEEAREAIAAVHRHQANRRGWATSAAEASLRAARSSAALAGGTVRLGTTGDVDDPIVAGALRVAGILHGEGLDHATAVWTRAPLQQLARMHTLAAAGLDSEVPDADLERLGRPRADAGVSERLQGLAALVTGGTNVAAPVLSAVVHGELASLRPFGYADGVVARAASRLVCVSTGLDPRGLGVPEVLWNRDRDRYETLLAGFATGTAEGLTDWIAFQCEAIVDGAREARAIADAAG</sequence>
<dbReference type="PROSITE" id="PS51459">
    <property type="entry name" value="FIDO"/>
    <property type="match status" value="1"/>
</dbReference>
<dbReference type="STRING" id="499555.BJL86_0550"/>
<proteinExistence type="predicted"/>
<feature type="domain" description="Fido" evidence="1">
    <location>
        <begin position="106"/>
        <end position="240"/>
    </location>
</feature>
<accession>A0A173LHJ5</accession>
<dbReference type="AlphaFoldDB" id="A0A173LHJ5"/>
<evidence type="ECO:0000259" key="1">
    <source>
        <dbReference type="PROSITE" id="PS51459"/>
    </source>
</evidence>
<dbReference type="Gene3D" id="1.10.3290.10">
    <property type="entry name" value="Fido-like domain"/>
    <property type="match status" value="1"/>
</dbReference>
<dbReference type="InterPro" id="IPR036597">
    <property type="entry name" value="Fido-like_dom_sf"/>
</dbReference>
<name>A0A173LHJ5_9ACTN</name>
<dbReference type="InterPro" id="IPR003812">
    <property type="entry name" value="Fido"/>
</dbReference>
<dbReference type="EMBL" id="CP015961">
    <property type="protein sequence ID" value="ANI91353.1"/>
    <property type="molecule type" value="Genomic_DNA"/>
</dbReference>
<dbReference type="KEGG" id="dtm:BJL86_0550"/>
<keyword evidence="3" id="KW-1185">Reference proteome</keyword>
<gene>
    <name evidence="2" type="ORF">BJL86_0550</name>
</gene>
<reference evidence="2 3" key="1">
    <citation type="submission" date="2016-06" db="EMBL/GenBank/DDBJ databases">
        <title>Complete genome sequence of a saline-alkali tolerant type strain Dietzia timorensis ID05-A0528T.</title>
        <authorList>
            <person name="Wu X."/>
        </authorList>
    </citation>
    <scope>NUCLEOTIDE SEQUENCE [LARGE SCALE GENOMIC DNA]</scope>
    <source>
        <strain evidence="2 3">ID05-A0528</strain>
    </source>
</reference>
<evidence type="ECO:0000313" key="3">
    <source>
        <dbReference type="Proteomes" id="UP000186104"/>
    </source>
</evidence>
<evidence type="ECO:0000313" key="2">
    <source>
        <dbReference type="EMBL" id="ANI91353.1"/>
    </source>
</evidence>
<dbReference type="Proteomes" id="UP000186104">
    <property type="component" value="Chromosome"/>
</dbReference>
<protein>
    <recommendedName>
        <fullName evidence="1">Fido domain-containing protein</fullName>
    </recommendedName>
</protein>
<organism evidence="2 3">
    <name type="scientific">Dietzia timorensis</name>
    <dbReference type="NCBI Taxonomy" id="499555"/>
    <lineage>
        <taxon>Bacteria</taxon>
        <taxon>Bacillati</taxon>
        <taxon>Actinomycetota</taxon>
        <taxon>Actinomycetes</taxon>
        <taxon>Mycobacteriales</taxon>
        <taxon>Dietziaceae</taxon>
        <taxon>Dietzia</taxon>
    </lineage>
</organism>